<dbReference type="Pfam" id="PF14024">
    <property type="entry name" value="DUF4240"/>
    <property type="match status" value="1"/>
</dbReference>
<proteinExistence type="predicted"/>
<feature type="domain" description="DUF4240" evidence="1">
    <location>
        <begin position="47"/>
        <end position="171"/>
    </location>
</feature>
<protein>
    <recommendedName>
        <fullName evidence="1">DUF4240 domain-containing protein</fullName>
    </recommendedName>
</protein>
<comment type="caution">
    <text evidence="2">The sequence shown here is derived from an EMBL/GenBank/DDBJ whole genome shotgun (WGS) entry which is preliminary data.</text>
</comment>
<reference evidence="2 3" key="1">
    <citation type="submission" date="2021-03" db="EMBL/GenBank/DDBJ databases">
        <title>Sequencing the genomes of 1000 actinobacteria strains.</title>
        <authorList>
            <person name="Klenk H.-P."/>
        </authorList>
    </citation>
    <scope>NUCLEOTIDE SEQUENCE [LARGE SCALE GENOMIC DNA]</scope>
    <source>
        <strain evidence="2 3">DSM 15797</strain>
    </source>
</reference>
<gene>
    <name evidence="2" type="ORF">JOF47_001195</name>
</gene>
<evidence type="ECO:0000313" key="2">
    <source>
        <dbReference type="EMBL" id="MBP2385684.1"/>
    </source>
</evidence>
<name>A0ABS4XB55_9MICC</name>
<dbReference type="InterPro" id="IPR025334">
    <property type="entry name" value="DUF4240"/>
</dbReference>
<evidence type="ECO:0000313" key="3">
    <source>
        <dbReference type="Proteomes" id="UP001296993"/>
    </source>
</evidence>
<sequence length="219" mass="23875">MLLLASLSLVLGACGVQPSVEGAAPHPVEPTTVPQPAAEVEPELRYMKNGKFWDIIDRSLEASGGSTGRQAVELEEILAAMPPEQIASFNATFVSKNLELYTWELWGAAYVLVGGCLDDCFEYFRNWVVGQGSDYHQAVKRDPQVLADGRLRSDVEIGDAESLAYTGADAYLRSSGGRELYEDYPESPSTIAGEEPWGTAWDEEEVENLYPGLTPLPAD</sequence>
<evidence type="ECO:0000259" key="1">
    <source>
        <dbReference type="Pfam" id="PF14024"/>
    </source>
</evidence>
<dbReference type="RefSeq" id="WP_209996573.1">
    <property type="nucleotide sequence ID" value="NZ_BAAAJY010000007.1"/>
</dbReference>
<dbReference type="Proteomes" id="UP001296993">
    <property type="component" value="Unassembled WGS sequence"/>
</dbReference>
<organism evidence="2 3">
    <name type="scientific">Paeniglutamicibacter kerguelensis</name>
    <dbReference type="NCBI Taxonomy" id="254788"/>
    <lineage>
        <taxon>Bacteria</taxon>
        <taxon>Bacillati</taxon>
        <taxon>Actinomycetota</taxon>
        <taxon>Actinomycetes</taxon>
        <taxon>Micrococcales</taxon>
        <taxon>Micrococcaceae</taxon>
        <taxon>Paeniglutamicibacter</taxon>
    </lineage>
</organism>
<accession>A0ABS4XB55</accession>
<dbReference type="EMBL" id="JAGIOF010000001">
    <property type="protein sequence ID" value="MBP2385684.1"/>
    <property type="molecule type" value="Genomic_DNA"/>
</dbReference>
<keyword evidence="3" id="KW-1185">Reference proteome</keyword>